<dbReference type="CDD" id="cd01043">
    <property type="entry name" value="DPS"/>
    <property type="match status" value="1"/>
</dbReference>
<comment type="similarity">
    <text evidence="1 2">Belongs to the Dps family.</text>
</comment>
<dbReference type="EMBL" id="BAAAVI010000046">
    <property type="protein sequence ID" value="GAA2890626.1"/>
    <property type="molecule type" value="Genomic_DNA"/>
</dbReference>
<dbReference type="InterPro" id="IPR012347">
    <property type="entry name" value="Ferritin-like"/>
</dbReference>
<keyword evidence="5" id="KW-1185">Reference proteome</keyword>
<proteinExistence type="inferred from homology"/>
<dbReference type="PIRSF" id="PIRSF005900">
    <property type="entry name" value="Dps"/>
    <property type="match status" value="1"/>
</dbReference>
<dbReference type="SUPFAM" id="SSF47240">
    <property type="entry name" value="Ferritin-like"/>
    <property type="match status" value="1"/>
</dbReference>
<sequence length="164" mass="18004">MPNQGEAYLMSAITSPLNPEARKTVATALQGALVDLLDLSLLAKQAHWNVIGHNFRSLHLQLDEVVAAAREHADTVAERAVAIGSNPDGRSSTLARTTEVPQLEAGYVNDGKVVAALTDILESIVRRMRERIAATDEPDPVTQDILIEITQDLEKHHWMLQAQR</sequence>
<dbReference type="PANTHER" id="PTHR42932">
    <property type="entry name" value="GENERAL STRESS PROTEIN 20U"/>
    <property type="match status" value="1"/>
</dbReference>
<gene>
    <name evidence="4" type="ORF">GCM10010517_54910</name>
</gene>
<name>A0ABN3W4S4_9ACTN</name>
<dbReference type="InterPro" id="IPR002177">
    <property type="entry name" value="DPS_DNA-bd"/>
</dbReference>
<dbReference type="PANTHER" id="PTHR42932:SF2">
    <property type="entry name" value="DNA PROTECTION DURING STARVATION PROTEIN 1"/>
    <property type="match status" value="1"/>
</dbReference>
<evidence type="ECO:0000256" key="1">
    <source>
        <dbReference type="ARBA" id="ARBA00009497"/>
    </source>
</evidence>
<dbReference type="PRINTS" id="PR01346">
    <property type="entry name" value="HELNAPAPROT"/>
</dbReference>
<evidence type="ECO:0000313" key="5">
    <source>
        <dbReference type="Proteomes" id="UP001500831"/>
    </source>
</evidence>
<feature type="domain" description="Ferritin/DPS" evidence="3">
    <location>
        <begin position="28"/>
        <end position="163"/>
    </location>
</feature>
<comment type="caution">
    <text evidence="4">The sequence shown here is derived from an EMBL/GenBank/DDBJ whole genome shotgun (WGS) entry which is preliminary data.</text>
</comment>
<dbReference type="InterPro" id="IPR023188">
    <property type="entry name" value="DPS_DNA-bd_CS"/>
</dbReference>
<dbReference type="Proteomes" id="UP001500831">
    <property type="component" value="Unassembled WGS sequence"/>
</dbReference>
<reference evidence="4 5" key="1">
    <citation type="journal article" date="2019" name="Int. J. Syst. Evol. Microbiol.">
        <title>The Global Catalogue of Microorganisms (GCM) 10K type strain sequencing project: providing services to taxonomists for standard genome sequencing and annotation.</title>
        <authorList>
            <consortium name="The Broad Institute Genomics Platform"/>
            <consortium name="The Broad Institute Genome Sequencing Center for Infectious Disease"/>
            <person name="Wu L."/>
            <person name="Ma J."/>
        </authorList>
    </citation>
    <scope>NUCLEOTIDE SEQUENCE [LARGE SCALE GENOMIC DNA]</scope>
    <source>
        <strain evidence="4 5">JCM 6242</strain>
    </source>
</reference>
<evidence type="ECO:0000259" key="3">
    <source>
        <dbReference type="Pfam" id="PF00210"/>
    </source>
</evidence>
<dbReference type="InterPro" id="IPR008331">
    <property type="entry name" value="Ferritin_DPS_dom"/>
</dbReference>
<dbReference type="InterPro" id="IPR009078">
    <property type="entry name" value="Ferritin-like_SF"/>
</dbReference>
<evidence type="ECO:0000313" key="4">
    <source>
        <dbReference type="EMBL" id="GAA2890626.1"/>
    </source>
</evidence>
<dbReference type="Gene3D" id="1.20.1260.10">
    <property type="match status" value="1"/>
</dbReference>
<protein>
    <submittedName>
        <fullName evidence="4">DNA starvation/stationary phase protection protein</fullName>
    </submittedName>
</protein>
<evidence type="ECO:0000256" key="2">
    <source>
        <dbReference type="RuleBase" id="RU003875"/>
    </source>
</evidence>
<organism evidence="4 5">
    <name type="scientific">Streptosporangium fragile</name>
    <dbReference type="NCBI Taxonomy" id="46186"/>
    <lineage>
        <taxon>Bacteria</taxon>
        <taxon>Bacillati</taxon>
        <taxon>Actinomycetota</taxon>
        <taxon>Actinomycetes</taxon>
        <taxon>Streptosporangiales</taxon>
        <taxon>Streptosporangiaceae</taxon>
        <taxon>Streptosporangium</taxon>
    </lineage>
</organism>
<accession>A0ABN3W4S4</accession>
<dbReference type="Pfam" id="PF00210">
    <property type="entry name" value="Ferritin"/>
    <property type="match status" value="1"/>
</dbReference>
<dbReference type="PROSITE" id="PS00818">
    <property type="entry name" value="DPS_1"/>
    <property type="match status" value="1"/>
</dbReference>